<organism evidence="1 2">
    <name type="scientific">Algibacter lectus</name>
    <dbReference type="NCBI Taxonomy" id="221126"/>
    <lineage>
        <taxon>Bacteria</taxon>
        <taxon>Pseudomonadati</taxon>
        <taxon>Bacteroidota</taxon>
        <taxon>Flavobacteriia</taxon>
        <taxon>Flavobacteriales</taxon>
        <taxon>Flavobacteriaceae</taxon>
        <taxon>Algibacter</taxon>
    </lineage>
</organism>
<name>A0A090WYC1_9FLAO</name>
<dbReference type="OrthoDB" id="9808702at2"/>
<dbReference type="Proteomes" id="UP000029643">
    <property type="component" value="Unassembled WGS sequence"/>
</dbReference>
<dbReference type="EMBL" id="BBNU01000010">
    <property type="protein sequence ID" value="GAL80414.1"/>
    <property type="molecule type" value="Genomic_DNA"/>
</dbReference>
<accession>A0A090WYC1</accession>
<dbReference type="InterPro" id="IPR003489">
    <property type="entry name" value="RHF/RaiA"/>
</dbReference>
<sequence>MQIIYEYHDVSASSSLEAIAKDKLESLQKKFNFVHRADVFFKVQNRTDDKEQICDIRLSLPGPRIFASTHAETFEAAIAETIRDLEIQLNKTKDKMGAR</sequence>
<proteinExistence type="predicted"/>
<protein>
    <recommendedName>
        <fullName evidence="3">Ribosome hibernation protein YhbH</fullName>
    </recommendedName>
</protein>
<dbReference type="CDD" id="cd00552">
    <property type="entry name" value="RaiA"/>
    <property type="match status" value="1"/>
</dbReference>
<dbReference type="SUPFAM" id="SSF69754">
    <property type="entry name" value="Ribosome binding protein Y (YfiA homologue)"/>
    <property type="match status" value="1"/>
</dbReference>
<dbReference type="InterPro" id="IPR036567">
    <property type="entry name" value="RHF-like"/>
</dbReference>
<gene>
    <name evidence="1" type="ORF">JCM19274_704</name>
</gene>
<evidence type="ECO:0000313" key="1">
    <source>
        <dbReference type="EMBL" id="GAL80414.1"/>
    </source>
</evidence>
<evidence type="ECO:0008006" key="3">
    <source>
        <dbReference type="Google" id="ProtNLM"/>
    </source>
</evidence>
<dbReference type="Pfam" id="PF02482">
    <property type="entry name" value="Ribosomal_S30AE"/>
    <property type="match status" value="1"/>
</dbReference>
<reference evidence="1 2" key="1">
    <citation type="journal article" date="2014" name="Genome Announc.">
        <title>Draft Genome Sequences of Marine Flavobacterium Algibacter lectus Strains SS8 and NR4.</title>
        <authorList>
            <person name="Takatani N."/>
            <person name="Nakanishi M."/>
            <person name="Meirelles P."/>
            <person name="Mino S."/>
            <person name="Suda W."/>
            <person name="Oshima K."/>
            <person name="Hattori M."/>
            <person name="Ohkuma M."/>
            <person name="Hosokawa M."/>
            <person name="Miyashita K."/>
            <person name="Thompson F.L."/>
            <person name="Niwa A."/>
            <person name="Sawabe T."/>
            <person name="Sawabe T."/>
        </authorList>
    </citation>
    <scope>NUCLEOTIDE SEQUENCE [LARGE SCALE GENOMIC DNA]</scope>
    <source>
        <strain evidence="2">JCM19274</strain>
    </source>
</reference>
<dbReference type="NCBIfam" id="TIGR00741">
    <property type="entry name" value="yfiA"/>
    <property type="match status" value="1"/>
</dbReference>
<dbReference type="Gene3D" id="3.30.160.100">
    <property type="entry name" value="Ribosome hibernation promotion factor-like"/>
    <property type="match status" value="1"/>
</dbReference>
<dbReference type="STRING" id="221126.SAMN04489722_10153"/>
<dbReference type="AlphaFoldDB" id="A0A090WYC1"/>
<comment type="caution">
    <text evidence="1">The sequence shown here is derived from an EMBL/GenBank/DDBJ whole genome shotgun (WGS) entry which is preliminary data.</text>
</comment>
<dbReference type="RefSeq" id="WP_042498669.1">
    <property type="nucleotide sequence ID" value="NZ_BBNQ01000003.1"/>
</dbReference>
<evidence type="ECO:0000313" key="2">
    <source>
        <dbReference type="Proteomes" id="UP000029643"/>
    </source>
</evidence>